<keyword evidence="2" id="KW-0813">Transport</keyword>
<dbReference type="SMART" id="SM00382">
    <property type="entry name" value="AAA"/>
    <property type="match status" value="1"/>
</dbReference>
<dbReference type="CDD" id="cd03230">
    <property type="entry name" value="ABC_DR_subfamily_A"/>
    <property type="match status" value="1"/>
</dbReference>
<dbReference type="GeneID" id="41363024"/>
<evidence type="ECO:0000259" key="5">
    <source>
        <dbReference type="PROSITE" id="PS50893"/>
    </source>
</evidence>
<evidence type="ECO:0000313" key="8">
    <source>
        <dbReference type="Proteomes" id="UP000002402"/>
    </source>
</evidence>
<dbReference type="OrthoDB" id="9809450at2"/>
<dbReference type="RefSeq" id="WP_011555732.1">
    <property type="nucleotide sequence ID" value="NC_008095.1"/>
</dbReference>
<reference evidence="6" key="4">
    <citation type="submission" date="2005-11" db="EMBL/GenBank/DDBJ databases">
        <title>New pil genes required for pilus assembly, S-motility, and Tgl stimulation in Myxococcus xanthus.</title>
        <authorList>
            <person name="Nudleman E."/>
            <person name="Wall D."/>
            <person name="Kaiser D."/>
        </authorList>
    </citation>
    <scope>NUCLEOTIDE SEQUENCE</scope>
    <source>
        <strain evidence="6">DK 1622</strain>
    </source>
</reference>
<dbReference type="PANTHER" id="PTHR43335">
    <property type="entry name" value="ABC TRANSPORTER, ATP-BINDING PROTEIN"/>
    <property type="match status" value="1"/>
</dbReference>
<reference evidence="6" key="3">
    <citation type="submission" date="2005-10" db="EMBL/GenBank/DDBJ databases">
        <authorList>
            <person name="Nudleman E."/>
            <person name="Wall D."/>
            <person name="Kaiser D."/>
        </authorList>
    </citation>
    <scope>NUCLEOTIDE SEQUENCE</scope>
    <source>
        <strain evidence="6">DK 1622</strain>
    </source>
</reference>
<dbReference type="EMBL" id="DQ242507">
    <property type="protein sequence ID" value="AAC36155.1"/>
    <property type="molecule type" value="Genomic_DNA"/>
</dbReference>
<dbReference type="GO" id="GO:0005524">
    <property type="term" value="F:ATP binding"/>
    <property type="evidence" value="ECO:0007669"/>
    <property type="project" value="UniProtKB-KW"/>
</dbReference>
<reference evidence="7 8" key="5">
    <citation type="journal article" date="2006" name="Proc. Natl. Acad. Sci. U.S.A.">
        <title>Evolution of sensory complexity recorded in a myxobacterial genome.</title>
        <authorList>
            <person name="Goldman B.S."/>
            <person name="Nierman W.C."/>
            <person name="Kaiser D."/>
            <person name="Slater S.C."/>
            <person name="Durkin A.S."/>
            <person name="Eisen J.A."/>
            <person name="Ronning C.M."/>
            <person name="Barbazuk W.B."/>
            <person name="Blanchard M."/>
            <person name="Field C."/>
            <person name="Halling C."/>
            <person name="Hinkle G."/>
            <person name="Iartchuk O."/>
            <person name="Kim H.S."/>
            <person name="Mackenzie C."/>
            <person name="Madupu R."/>
            <person name="Miller N."/>
            <person name="Shvartsbeyn A."/>
            <person name="Sullivan S.A."/>
            <person name="Vaudin M."/>
            <person name="Wiegand R."/>
            <person name="Kaplan H.B."/>
        </authorList>
    </citation>
    <scope>NUCLEOTIDE SEQUENCE [LARGE SCALE GENOMIC DNA]</scope>
    <source>
        <strain evidence="7">DK 1622</strain>
        <strain evidence="8">DK1622</strain>
    </source>
</reference>
<dbReference type="InterPro" id="IPR003593">
    <property type="entry name" value="AAA+_ATPase"/>
</dbReference>
<evidence type="ECO:0000256" key="3">
    <source>
        <dbReference type="ARBA" id="ARBA00022741"/>
    </source>
</evidence>
<comment type="similarity">
    <text evidence="1">Belongs to the ABC transporter superfamily.</text>
</comment>
<dbReference type="EnsemblBacteria" id="ABF92570">
    <property type="protein sequence ID" value="ABF92570"/>
    <property type="gene ID" value="MXAN_5781"/>
</dbReference>
<organism evidence="6">
    <name type="scientific">Myxococcus xanthus (strain DK1622)</name>
    <dbReference type="NCBI Taxonomy" id="246197"/>
    <lineage>
        <taxon>Bacteria</taxon>
        <taxon>Pseudomonadati</taxon>
        <taxon>Myxococcota</taxon>
        <taxon>Myxococcia</taxon>
        <taxon>Myxococcales</taxon>
        <taxon>Cystobacterineae</taxon>
        <taxon>Myxococcaceae</taxon>
        <taxon>Myxococcus</taxon>
    </lineage>
</organism>
<keyword evidence="4 7" id="KW-0067">ATP-binding</keyword>
<dbReference type="KEGG" id="mxa:MXAN_5781"/>
<gene>
    <name evidence="6" type="primary">pilH</name>
    <name evidence="7" type="ordered locus">MXAN_5781</name>
</gene>
<evidence type="ECO:0000313" key="7">
    <source>
        <dbReference type="EMBL" id="ABF92570.1"/>
    </source>
</evidence>
<name>O30385_MYXXD</name>
<protein>
    <submittedName>
        <fullName evidence="6 7">PilH</fullName>
    </submittedName>
</protein>
<evidence type="ECO:0000256" key="4">
    <source>
        <dbReference type="ARBA" id="ARBA00022840"/>
    </source>
</evidence>
<dbReference type="AlphaFoldDB" id="O30385"/>
<sequence>MTVAGASDPNLPVSIRGLSKTYKVGFFLNKQVKALQGLDLEIAPGQVYGLLGPNGAGKSTTIKILMGLVRASEGQALLFGEPPDRPHVRRQVGFLPENPSLYEYLTGREFVTLAGRIFGLSGHELDQRVERVLGDVGMGRASDLQIRRYSKGMVQRTALAQALISGPRLLVLDEPTSGLDPLGRRQMRDLILAERAKGTTILFCTHIISDVESLCDRVVVLVGGRRVQEGSVQDLVSAKAPSVEMVVHGLPLEVLQSLGFSYEHAQQLDSRVLLRIPDADSHGLLQTVISKGGRVSRVQPARFSLEDLFLEAMKQAGGQTVGGEIQ</sequence>
<dbReference type="PROSITE" id="PS50893">
    <property type="entry name" value="ABC_TRANSPORTER_2"/>
    <property type="match status" value="1"/>
</dbReference>
<keyword evidence="3" id="KW-0547">Nucleotide-binding</keyword>
<dbReference type="STRING" id="246197.MXAN_5781"/>
<dbReference type="InterPro" id="IPR027417">
    <property type="entry name" value="P-loop_NTPase"/>
</dbReference>
<evidence type="ECO:0000256" key="2">
    <source>
        <dbReference type="ARBA" id="ARBA00022448"/>
    </source>
</evidence>
<dbReference type="SUPFAM" id="SSF52540">
    <property type="entry name" value="P-loop containing nucleoside triphosphate hydrolases"/>
    <property type="match status" value="1"/>
</dbReference>
<dbReference type="HOGENOM" id="CLU_000604_1_2_7"/>
<dbReference type="Gene3D" id="3.40.50.300">
    <property type="entry name" value="P-loop containing nucleotide triphosphate hydrolases"/>
    <property type="match status" value="1"/>
</dbReference>
<reference evidence="6" key="2">
    <citation type="journal article" date="1999" name="J. Bacteriol.">
        <title>The Myxococcus xanthus pilQ (sglA) gene encodes a secretin homolog required for type IV pilus biogenesis, social motility, and development.</title>
        <authorList>
            <person name="Wall D."/>
            <person name="Kolenbrander P.E."/>
            <person name="Kaiser D."/>
        </authorList>
    </citation>
    <scope>NUCLEOTIDE SEQUENCE</scope>
    <source>
        <strain evidence="6">DK 1622</strain>
    </source>
</reference>
<dbReference type="Pfam" id="PF00005">
    <property type="entry name" value="ABC_tran"/>
    <property type="match status" value="1"/>
</dbReference>
<keyword evidence="8" id="KW-1185">Reference proteome</keyword>
<dbReference type="EMBL" id="CP000113">
    <property type="protein sequence ID" value="ABF92570.1"/>
    <property type="molecule type" value="Genomic_DNA"/>
</dbReference>
<dbReference type="TCDB" id="3.A.1.132.12">
    <property type="family name" value="the atp-binding cassette (abc) superfamily"/>
</dbReference>
<dbReference type="PANTHER" id="PTHR43335:SF4">
    <property type="entry name" value="ABC TRANSPORTER, ATP-BINDING PROTEIN"/>
    <property type="match status" value="1"/>
</dbReference>
<evidence type="ECO:0000256" key="1">
    <source>
        <dbReference type="ARBA" id="ARBA00005417"/>
    </source>
</evidence>
<proteinExistence type="inferred from homology"/>
<accession>O30385</accession>
<dbReference type="Proteomes" id="UP000002402">
    <property type="component" value="Chromosome"/>
</dbReference>
<feature type="domain" description="ABC transporter" evidence="5">
    <location>
        <begin position="13"/>
        <end position="248"/>
    </location>
</feature>
<dbReference type="InterPro" id="IPR003439">
    <property type="entry name" value="ABC_transporter-like_ATP-bd"/>
</dbReference>
<dbReference type="GO" id="GO:0016887">
    <property type="term" value="F:ATP hydrolysis activity"/>
    <property type="evidence" value="ECO:0007669"/>
    <property type="project" value="InterPro"/>
</dbReference>
<reference evidence="6" key="1">
    <citation type="journal article" date="1998" name="Mol. Microbiol.">
        <title>The pilH gene encodes an ABC transporter homologue required for type IV pilus biogenesis and social gliding motility in Myxococcus xanthus.</title>
        <authorList>
            <person name="Wu S.S."/>
            <person name="Wu J."/>
            <person name="Cheng Y.L."/>
            <person name="Kaiser D."/>
        </authorList>
    </citation>
    <scope>NUCLEOTIDE SEQUENCE</scope>
    <source>
        <strain evidence="6">DK 1622</strain>
    </source>
</reference>
<dbReference type="eggNOG" id="COG1131">
    <property type="taxonomic scope" value="Bacteria"/>
</dbReference>
<evidence type="ECO:0000313" key="6">
    <source>
        <dbReference type="EMBL" id="AAC36155.1"/>
    </source>
</evidence>